<evidence type="ECO:0000256" key="1">
    <source>
        <dbReference type="SAM" id="MobiDB-lite"/>
    </source>
</evidence>
<reference evidence="2 3" key="1">
    <citation type="journal article" date="2024" name="Insects">
        <title>An Improved Chromosome-Level Genome Assembly of the Firefly Pyrocoelia pectoralis.</title>
        <authorList>
            <person name="Fu X."/>
            <person name="Meyer-Rochow V.B."/>
            <person name="Ballantyne L."/>
            <person name="Zhu X."/>
        </authorList>
    </citation>
    <scope>NUCLEOTIDE SEQUENCE [LARGE SCALE GENOMIC DNA]</scope>
    <source>
        <strain evidence="2">XCY_ONT2</strain>
    </source>
</reference>
<feature type="region of interest" description="Disordered" evidence="1">
    <location>
        <begin position="54"/>
        <end position="76"/>
    </location>
</feature>
<sequence length="261" mass="29771">MEKPTEVDYLKSIIKDKIHLISLLFDKIQLLENKCSLMTNSLPSNNSVGDKRCDMTQGESSATVNSQNHKQNVKKSIKNSNLQQDIKTDKIDIKTQCQSYATAVSNKQRELISEHKQTAKDSCVNQNTGKPNNSNSNWTIKASRRRTNKKTSIQGSNESVQDIRGVPKSENLYITRLQPDLTEEMLQKFLEKNNFQNIQCKKMPSKLPDVYSSFKITVDADKLDAICDGKIWPSGVTIGKFFLHLDKLRERFKEAEDKQKV</sequence>
<dbReference type="AlphaFoldDB" id="A0AAN7VJK0"/>
<protein>
    <submittedName>
        <fullName evidence="2">Uncharacterized protein</fullName>
    </submittedName>
</protein>
<keyword evidence="3" id="KW-1185">Reference proteome</keyword>
<proteinExistence type="predicted"/>
<evidence type="ECO:0000313" key="2">
    <source>
        <dbReference type="EMBL" id="KAK5646111.1"/>
    </source>
</evidence>
<feature type="compositionally biased region" description="Polar residues" evidence="1">
    <location>
        <begin position="123"/>
        <end position="140"/>
    </location>
</feature>
<organism evidence="2 3">
    <name type="scientific">Pyrocoelia pectoralis</name>
    <dbReference type="NCBI Taxonomy" id="417401"/>
    <lineage>
        <taxon>Eukaryota</taxon>
        <taxon>Metazoa</taxon>
        <taxon>Ecdysozoa</taxon>
        <taxon>Arthropoda</taxon>
        <taxon>Hexapoda</taxon>
        <taxon>Insecta</taxon>
        <taxon>Pterygota</taxon>
        <taxon>Neoptera</taxon>
        <taxon>Endopterygota</taxon>
        <taxon>Coleoptera</taxon>
        <taxon>Polyphaga</taxon>
        <taxon>Elateriformia</taxon>
        <taxon>Elateroidea</taxon>
        <taxon>Lampyridae</taxon>
        <taxon>Lampyrinae</taxon>
        <taxon>Pyrocoelia</taxon>
    </lineage>
</organism>
<dbReference type="Proteomes" id="UP001329430">
    <property type="component" value="Chromosome 3"/>
</dbReference>
<comment type="caution">
    <text evidence="2">The sequence shown here is derived from an EMBL/GenBank/DDBJ whole genome shotgun (WGS) entry which is preliminary data.</text>
</comment>
<accession>A0AAN7VJK0</accession>
<dbReference type="EMBL" id="JAVRBK010000003">
    <property type="protein sequence ID" value="KAK5646111.1"/>
    <property type="molecule type" value="Genomic_DNA"/>
</dbReference>
<feature type="compositionally biased region" description="Polar residues" evidence="1">
    <location>
        <begin position="150"/>
        <end position="160"/>
    </location>
</feature>
<feature type="region of interest" description="Disordered" evidence="1">
    <location>
        <begin position="122"/>
        <end position="160"/>
    </location>
</feature>
<feature type="compositionally biased region" description="Polar residues" evidence="1">
    <location>
        <begin position="57"/>
        <end position="70"/>
    </location>
</feature>
<gene>
    <name evidence="2" type="ORF">RI129_004575</name>
</gene>
<evidence type="ECO:0000313" key="3">
    <source>
        <dbReference type="Proteomes" id="UP001329430"/>
    </source>
</evidence>
<name>A0AAN7VJK0_9COLE</name>